<evidence type="ECO:0000259" key="8">
    <source>
        <dbReference type="PROSITE" id="PS51695"/>
    </source>
</evidence>
<dbReference type="SMART" id="SM00944">
    <property type="entry name" value="Pro-kuma_activ"/>
    <property type="match status" value="1"/>
</dbReference>
<dbReference type="PANTHER" id="PTHR14218">
    <property type="entry name" value="PROTEASE S8 TRIPEPTIDYL PEPTIDASE I CLN2"/>
    <property type="match status" value="1"/>
</dbReference>
<dbReference type="SUPFAM" id="SSF54897">
    <property type="entry name" value="Protease propeptides/inhibitors"/>
    <property type="match status" value="1"/>
</dbReference>
<dbReference type="GO" id="GO:0008240">
    <property type="term" value="F:tripeptidyl-peptidase activity"/>
    <property type="evidence" value="ECO:0007669"/>
    <property type="project" value="TreeGrafter"/>
</dbReference>
<dbReference type="PANTHER" id="PTHR14218:SF15">
    <property type="entry name" value="TRIPEPTIDYL-PEPTIDASE 1"/>
    <property type="match status" value="1"/>
</dbReference>
<dbReference type="EMBL" id="BNJK01000001">
    <property type="protein sequence ID" value="GHO91424.1"/>
    <property type="molecule type" value="Genomic_DNA"/>
</dbReference>
<dbReference type="InterPro" id="IPR050819">
    <property type="entry name" value="Tripeptidyl-peptidase_I"/>
</dbReference>
<proteinExistence type="predicted"/>
<dbReference type="RefSeq" id="WP_220202321.1">
    <property type="nucleotide sequence ID" value="NZ_BNJK01000001.1"/>
</dbReference>
<evidence type="ECO:0000256" key="4">
    <source>
        <dbReference type="ARBA" id="ARBA00022801"/>
    </source>
</evidence>
<organism evidence="9 10">
    <name type="scientific">Reticulibacter mediterranei</name>
    <dbReference type="NCBI Taxonomy" id="2778369"/>
    <lineage>
        <taxon>Bacteria</taxon>
        <taxon>Bacillati</taxon>
        <taxon>Chloroflexota</taxon>
        <taxon>Ktedonobacteria</taxon>
        <taxon>Ktedonobacterales</taxon>
        <taxon>Reticulibacteraceae</taxon>
        <taxon>Reticulibacter</taxon>
    </lineage>
</organism>
<protein>
    <submittedName>
        <fullName evidence="9">Pseudomonapepsin</fullName>
    </submittedName>
</protein>
<dbReference type="GO" id="GO:0006508">
    <property type="term" value="P:proteolysis"/>
    <property type="evidence" value="ECO:0007669"/>
    <property type="project" value="UniProtKB-KW"/>
</dbReference>
<keyword evidence="4" id="KW-0378">Hydrolase</keyword>
<evidence type="ECO:0000256" key="1">
    <source>
        <dbReference type="ARBA" id="ARBA00001913"/>
    </source>
</evidence>
<keyword evidence="3" id="KW-0479">Metal-binding</keyword>
<sequence length="580" mass="62800">MSALHTTLHSIFRSMSGRAVMAMFGLMLLLFPLAACSGPADTVQFTTINLGIPADALNSPVVGPLPDNTKLAVRITFKINSNLLKQAEQQKIQPGKPSHLEVFAKKLGVDDATYQKIKDFFNIQGISLKLSKLRTHLAIDAKASTFAKLLQTKFVIHKYNGRTFYAPATPPKVPHFLANYIDAITGLDNYSSKPIHALSSFVPFNHQQPTQDCSPPDQTLFPRDVAGAYGFEQLWNQGLHGENMTINLVEIDGSYRSDIQNYFDCIQFKGRLSTINIDGKPSEAAGESTLDIQMAAGLARSANIMVYQTDGNTDGDIWGQINDMLQQIADDNVNNANAGSVVSISLGAAEQEITSEDMRAIDSSIQQLTRVEHMTVFIASGDCGAFTSRVYGKLAVSFPASDPWATSVGGTMLAVNGNRQRTQEVVWADGSQRSSCKNQWGSGGGNSVVFKRPQWQNAAGVSNKYTSGARQLPDVSAAAYALAVYFRGQWGAVGGTSAAAPIWATGLALVNQGLLKQTQQFGYSPSIFYQVANKSSGLHPYFDVTKGNNLYYPATSGWDYSTGLGTPNIAGFYQAMLKTF</sequence>
<dbReference type="CDD" id="cd04056">
    <property type="entry name" value="Peptidases_S53"/>
    <property type="match status" value="1"/>
</dbReference>
<evidence type="ECO:0000313" key="10">
    <source>
        <dbReference type="Proteomes" id="UP000597444"/>
    </source>
</evidence>
<comment type="cofactor">
    <cofactor evidence="1">
        <name>Ca(2+)</name>
        <dbReference type="ChEBI" id="CHEBI:29108"/>
    </cofactor>
</comment>
<evidence type="ECO:0000256" key="7">
    <source>
        <dbReference type="ARBA" id="ARBA00023145"/>
    </source>
</evidence>
<dbReference type="Pfam" id="PF09286">
    <property type="entry name" value="Pro-kuma_activ"/>
    <property type="match status" value="1"/>
</dbReference>
<evidence type="ECO:0000256" key="3">
    <source>
        <dbReference type="ARBA" id="ARBA00022723"/>
    </source>
</evidence>
<dbReference type="GO" id="GO:0046872">
    <property type="term" value="F:metal ion binding"/>
    <property type="evidence" value="ECO:0007669"/>
    <property type="project" value="UniProtKB-KW"/>
</dbReference>
<evidence type="ECO:0000256" key="5">
    <source>
        <dbReference type="ARBA" id="ARBA00022825"/>
    </source>
</evidence>
<dbReference type="SUPFAM" id="SSF52743">
    <property type="entry name" value="Subtilisin-like"/>
    <property type="match status" value="1"/>
</dbReference>
<dbReference type="AlphaFoldDB" id="A0A8J3I9L5"/>
<dbReference type="Pfam" id="PF00082">
    <property type="entry name" value="Peptidase_S8"/>
    <property type="match status" value="1"/>
</dbReference>
<name>A0A8J3I9L5_9CHLR</name>
<keyword evidence="6" id="KW-0106">Calcium</keyword>
<keyword evidence="2" id="KW-0645">Protease</keyword>
<accession>A0A8J3I9L5</accession>
<keyword evidence="5" id="KW-0720">Serine protease</keyword>
<dbReference type="InterPro" id="IPR030400">
    <property type="entry name" value="Sedolisin_dom"/>
</dbReference>
<evidence type="ECO:0000313" key="9">
    <source>
        <dbReference type="EMBL" id="GHO91424.1"/>
    </source>
</evidence>
<dbReference type="InterPro" id="IPR036852">
    <property type="entry name" value="Peptidase_S8/S53_dom_sf"/>
</dbReference>
<evidence type="ECO:0000256" key="2">
    <source>
        <dbReference type="ARBA" id="ARBA00022670"/>
    </source>
</evidence>
<keyword evidence="10" id="KW-1185">Reference proteome</keyword>
<evidence type="ECO:0000256" key="6">
    <source>
        <dbReference type="ARBA" id="ARBA00022837"/>
    </source>
</evidence>
<gene>
    <name evidence="9" type="ORF">KSF_014720</name>
</gene>
<reference evidence="9" key="1">
    <citation type="submission" date="2020-10" db="EMBL/GenBank/DDBJ databases">
        <title>Taxonomic study of unclassified bacteria belonging to the class Ktedonobacteria.</title>
        <authorList>
            <person name="Yabe S."/>
            <person name="Wang C.M."/>
            <person name="Zheng Y."/>
            <person name="Sakai Y."/>
            <person name="Cavaletti L."/>
            <person name="Monciardini P."/>
            <person name="Donadio S."/>
        </authorList>
    </citation>
    <scope>NUCLEOTIDE SEQUENCE</scope>
    <source>
        <strain evidence="9">ID150040</strain>
    </source>
</reference>
<dbReference type="PROSITE" id="PS51695">
    <property type="entry name" value="SEDOLISIN"/>
    <property type="match status" value="1"/>
</dbReference>
<keyword evidence="7" id="KW-0865">Zymogen</keyword>
<feature type="domain" description="Peptidase S53" evidence="8">
    <location>
        <begin position="219"/>
        <end position="579"/>
    </location>
</feature>
<dbReference type="Proteomes" id="UP000597444">
    <property type="component" value="Unassembled WGS sequence"/>
</dbReference>
<comment type="caution">
    <text evidence="9">The sequence shown here is derived from an EMBL/GenBank/DDBJ whole genome shotgun (WGS) entry which is preliminary data.</text>
</comment>
<dbReference type="InterPro" id="IPR000209">
    <property type="entry name" value="Peptidase_S8/S53_dom"/>
</dbReference>
<dbReference type="GO" id="GO:0004252">
    <property type="term" value="F:serine-type endopeptidase activity"/>
    <property type="evidence" value="ECO:0007669"/>
    <property type="project" value="InterPro"/>
</dbReference>
<dbReference type="InterPro" id="IPR015366">
    <property type="entry name" value="S53_propep"/>
</dbReference>
<dbReference type="Gene3D" id="3.40.50.200">
    <property type="entry name" value="Peptidase S8/S53 domain"/>
    <property type="match status" value="1"/>
</dbReference>